<dbReference type="Pfam" id="PF00750">
    <property type="entry name" value="tRNA-synt_1d"/>
    <property type="match status" value="1"/>
</dbReference>
<dbReference type="CDD" id="cd00671">
    <property type="entry name" value="ArgRS_core"/>
    <property type="match status" value="1"/>
</dbReference>
<dbReference type="InterPro" id="IPR009080">
    <property type="entry name" value="tRNAsynth_Ia_anticodon-bd"/>
</dbReference>
<evidence type="ECO:0000256" key="2">
    <source>
        <dbReference type="ARBA" id="ARBA00022598"/>
    </source>
</evidence>
<evidence type="ECO:0000256" key="3">
    <source>
        <dbReference type="ARBA" id="ARBA00022741"/>
    </source>
</evidence>
<evidence type="ECO:0000256" key="4">
    <source>
        <dbReference type="ARBA" id="ARBA00022840"/>
    </source>
</evidence>
<evidence type="ECO:0000256" key="8">
    <source>
        <dbReference type="HAMAP-Rule" id="MF_00123"/>
    </source>
</evidence>
<dbReference type="PANTHER" id="PTHR11956">
    <property type="entry name" value="ARGINYL-TRNA SYNTHETASE"/>
    <property type="match status" value="1"/>
</dbReference>
<dbReference type="PANTHER" id="PTHR11956:SF5">
    <property type="entry name" value="ARGININE--TRNA LIGASE, CYTOPLASMIC"/>
    <property type="match status" value="1"/>
</dbReference>
<dbReference type="HAMAP" id="MF_00123">
    <property type="entry name" value="Arg_tRNA_synth"/>
    <property type="match status" value="1"/>
</dbReference>
<evidence type="ECO:0000259" key="11">
    <source>
        <dbReference type="SMART" id="SM01016"/>
    </source>
</evidence>
<dbReference type="InterPro" id="IPR008909">
    <property type="entry name" value="DALR_anticod-bd"/>
</dbReference>
<dbReference type="Pfam" id="PF05746">
    <property type="entry name" value="DALR_1"/>
    <property type="match status" value="1"/>
</dbReference>
<keyword evidence="6 8" id="KW-0030">Aminoacyl-tRNA synthetase</keyword>
<dbReference type="Proteomes" id="UP000675994">
    <property type="component" value="Chromosome"/>
</dbReference>
<accession>A0AAQ0D6Z6</accession>
<dbReference type="SUPFAM" id="SSF52374">
    <property type="entry name" value="Nucleotidylyl transferase"/>
    <property type="match status" value="1"/>
</dbReference>
<keyword evidence="5 8" id="KW-0648">Protein biosynthesis</keyword>
<dbReference type="GO" id="GO:0005524">
    <property type="term" value="F:ATP binding"/>
    <property type="evidence" value="ECO:0007669"/>
    <property type="project" value="UniProtKB-UniRule"/>
</dbReference>
<dbReference type="Pfam" id="PF03485">
    <property type="entry name" value="Arg_tRNA_synt_N"/>
    <property type="match status" value="1"/>
</dbReference>
<comment type="subcellular location">
    <subcellularLocation>
        <location evidence="8">Cytoplasm</location>
    </subcellularLocation>
</comment>
<dbReference type="GO" id="GO:0004814">
    <property type="term" value="F:arginine-tRNA ligase activity"/>
    <property type="evidence" value="ECO:0007669"/>
    <property type="project" value="UniProtKB-UniRule"/>
</dbReference>
<sequence>MFKQSIAKDLYQILQDQMTFDEIYQLIEYPANENHGEYSFPTFQLAKIFKKPPVEIANSIKEKFDNVDVRQTEVVNGFLNFFLDRDVSAQKIIAHFGNGHLESNQTLSGEKIVIDYSSPNIAKPFSMGHLRATVLGDSLSKILEANGAEVIKINHLGDWGTQFGKLIVAYQKWGDAKKVEENPIKELFYLYTKFHEVSEEDSQLDAEAREAFRLLESGNDEYEALWSWFREVSMTSFNALYKLLDIHFDYIQGEAFYNDKLTDTVKLLEQKGLLKRDDGAYIVELEDLPPALIKKSDGASLYITRDLSAVLYRTATFDPTRILYVVGQEQSIHFKQLEQVTHLLGLKTVIEHVPFGLILQGGKKMSTRQGKVVLLEDIIAEVEAAVLKTLEEKQSELTNKQETAREIAIASVKFYDLKNDRLSSYDFKIDEMLAFEGDTALYIMYTYARMQSILRKSGYANNAKESFQFEENMWAILKHLKSYHEVLEIAAVNYTPSSICRYTLQLCRHFNSYYNVERILGSENEKSKMILLEIVSKNIEEAMQLLGIKLIKEI</sequence>
<keyword evidence="3 8" id="KW-0547">Nucleotide-binding</keyword>
<dbReference type="GO" id="GO:0005737">
    <property type="term" value="C:cytoplasm"/>
    <property type="evidence" value="ECO:0007669"/>
    <property type="project" value="UniProtKB-SubCell"/>
</dbReference>
<dbReference type="PRINTS" id="PR01038">
    <property type="entry name" value="TRNASYNTHARG"/>
</dbReference>
<feature type="short sequence motif" description="'HIGH' region" evidence="8">
    <location>
        <begin position="119"/>
        <end position="129"/>
    </location>
</feature>
<feature type="domain" description="Arginyl tRNA synthetase N-terminal" evidence="11">
    <location>
        <begin position="4"/>
        <end position="83"/>
    </location>
</feature>
<dbReference type="NCBIfam" id="TIGR00456">
    <property type="entry name" value="argS"/>
    <property type="match status" value="1"/>
</dbReference>
<dbReference type="GO" id="GO:0006420">
    <property type="term" value="P:arginyl-tRNA aminoacylation"/>
    <property type="evidence" value="ECO:0007669"/>
    <property type="project" value="UniProtKB-UniRule"/>
</dbReference>
<evidence type="ECO:0000313" key="13">
    <source>
        <dbReference type="Proteomes" id="UP000675994"/>
    </source>
</evidence>
<dbReference type="FunFam" id="3.40.50.620:FF:000116">
    <property type="entry name" value="Arginine--tRNA ligase"/>
    <property type="match status" value="1"/>
</dbReference>
<evidence type="ECO:0000256" key="7">
    <source>
        <dbReference type="ARBA" id="ARBA00049339"/>
    </source>
</evidence>
<keyword evidence="8" id="KW-0963">Cytoplasm</keyword>
<protein>
    <recommendedName>
        <fullName evidence="8">Arginine--tRNA ligase</fullName>
        <ecNumber evidence="8">6.1.1.19</ecNumber>
    </recommendedName>
    <alternativeName>
        <fullName evidence="8">Arginyl-tRNA synthetase</fullName>
        <shortName evidence="8">ArgRS</shortName>
    </alternativeName>
</protein>
<reference evidence="12" key="1">
    <citation type="journal article" date="2021" name="Front. Microbiol.">
        <title>Presence and Characterization of a Novel cfr-Carrying Tn558 Transposon Derivative in Staphylococcus delphini Isolated From Retail Food.</title>
        <authorList>
            <person name="Zhang F."/>
            <person name="Wu S."/>
            <person name="Huang J."/>
            <person name="Yang R."/>
            <person name="Zhang J."/>
            <person name="Lei T."/>
            <person name="Dai J."/>
            <person name="Ding Y."/>
            <person name="Xue L."/>
            <person name="Wang J."/>
            <person name="Chen M."/>
            <person name="Wu Q."/>
        </authorList>
    </citation>
    <scope>NUCLEOTIDE SEQUENCE</scope>
    <source>
        <strain evidence="12">2794-1</strain>
    </source>
</reference>
<keyword evidence="4 8" id="KW-0067">ATP-binding</keyword>
<comment type="catalytic activity">
    <reaction evidence="7 8">
        <text>tRNA(Arg) + L-arginine + ATP = L-arginyl-tRNA(Arg) + AMP + diphosphate</text>
        <dbReference type="Rhea" id="RHEA:20301"/>
        <dbReference type="Rhea" id="RHEA-COMP:9658"/>
        <dbReference type="Rhea" id="RHEA-COMP:9673"/>
        <dbReference type="ChEBI" id="CHEBI:30616"/>
        <dbReference type="ChEBI" id="CHEBI:32682"/>
        <dbReference type="ChEBI" id="CHEBI:33019"/>
        <dbReference type="ChEBI" id="CHEBI:78442"/>
        <dbReference type="ChEBI" id="CHEBI:78513"/>
        <dbReference type="ChEBI" id="CHEBI:456215"/>
        <dbReference type="EC" id="6.1.1.19"/>
    </reaction>
</comment>
<evidence type="ECO:0000259" key="10">
    <source>
        <dbReference type="SMART" id="SM00836"/>
    </source>
</evidence>
<evidence type="ECO:0000256" key="9">
    <source>
        <dbReference type="RuleBase" id="RU363038"/>
    </source>
</evidence>
<dbReference type="SUPFAM" id="SSF55190">
    <property type="entry name" value="Arginyl-tRNA synthetase (ArgRS), N-terminal 'additional' domain"/>
    <property type="match status" value="1"/>
</dbReference>
<evidence type="ECO:0000256" key="5">
    <source>
        <dbReference type="ARBA" id="ARBA00022917"/>
    </source>
</evidence>
<organism evidence="12 13">
    <name type="scientific">Staphylococcus delphini</name>
    <dbReference type="NCBI Taxonomy" id="53344"/>
    <lineage>
        <taxon>Bacteria</taxon>
        <taxon>Bacillati</taxon>
        <taxon>Bacillota</taxon>
        <taxon>Bacilli</taxon>
        <taxon>Bacillales</taxon>
        <taxon>Staphylococcaceae</taxon>
        <taxon>Staphylococcus</taxon>
        <taxon>Staphylococcus intermedius group</taxon>
    </lineage>
</organism>
<dbReference type="Gene3D" id="3.40.50.620">
    <property type="entry name" value="HUPs"/>
    <property type="match status" value="1"/>
</dbReference>
<dbReference type="SUPFAM" id="SSF47323">
    <property type="entry name" value="Anticodon-binding domain of a subclass of class I aminoacyl-tRNA synthetases"/>
    <property type="match status" value="1"/>
</dbReference>
<dbReference type="InterPro" id="IPR001278">
    <property type="entry name" value="Arg-tRNA-ligase"/>
</dbReference>
<dbReference type="InterPro" id="IPR014729">
    <property type="entry name" value="Rossmann-like_a/b/a_fold"/>
</dbReference>
<proteinExistence type="inferred from homology"/>
<name>A0AAQ0D6Z6_9STAP</name>
<feature type="domain" description="DALR anticodon binding" evidence="10">
    <location>
        <begin position="443"/>
        <end position="554"/>
    </location>
</feature>
<dbReference type="SMART" id="SM00836">
    <property type="entry name" value="DALR_1"/>
    <property type="match status" value="1"/>
</dbReference>
<dbReference type="InterPro" id="IPR036695">
    <property type="entry name" value="Arg-tRNA-synth_N_sf"/>
</dbReference>
<keyword evidence="2 8" id="KW-0436">Ligase</keyword>
<dbReference type="InterPro" id="IPR005148">
    <property type="entry name" value="Arg-tRNA-synth_N"/>
</dbReference>
<comment type="subunit">
    <text evidence="8">Monomer.</text>
</comment>
<dbReference type="RefSeq" id="WP_212574870.1">
    <property type="nucleotide sequence ID" value="NZ_CP063367.1"/>
</dbReference>
<dbReference type="AlphaFoldDB" id="A0AAQ0D6Z6"/>
<dbReference type="EMBL" id="CP063367">
    <property type="protein sequence ID" value="QUM69329.1"/>
    <property type="molecule type" value="Genomic_DNA"/>
</dbReference>
<dbReference type="Gene3D" id="1.10.730.10">
    <property type="entry name" value="Isoleucyl-tRNA Synthetase, Domain 1"/>
    <property type="match status" value="1"/>
</dbReference>
<comment type="similarity">
    <text evidence="1 8 9">Belongs to the class-I aminoacyl-tRNA synthetase family.</text>
</comment>
<gene>
    <name evidence="8 12" type="primary">argS</name>
    <name evidence="12" type="ORF">IPU22_12440</name>
</gene>
<dbReference type="Gene3D" id="3.30.1360.70">
    <property type="entry name" value="Arginyl tRNA synthetase N-terminal domain"/>
    <property type="match status" value="1"/>
</dbReference>
<evidence type="ECO:0000313" key="12">
    <source>
        <dbReference type="EMBL" id="QUM69329.1"/>
    </source>
</evidence>
<evidence type="ECO:0000256" key="6">
    <source>
        <dbReference type="ARBA" id="ARBA00023146"/>
    </source>
</evidence>
<evidence type="ECO:0000256" key="1">
    <source>
        <dbReference type="ARBA" id="ARBA00005594"/>
    </source>
</evidence>
<dbReference type="InterPro" id="IPR035684">
    <property type="entry name" value="ArgRS_core"/>
</dbReference>
<dbReference type="SMART" id="SM01016">
    <property type="entry name" value="Arg_tRNA_synt_N"/>
    <property type="match status" value="1"/>
</dbReference>
<dbReference type="EC" id="6.1.1.19" evidence="8"/>